<feature type="transmembrane region" description="Helical" evidence="8">
    <location>
        <begin position="305"/>
        <end position="324"/>
    </location>
</feature>
<keyword evidence="2" id="KW-0813">Transport</keyword>
<feature type="transmembrane region" description="Helical" evidence="8">
    <location>
        <begin position="269"/>
        <end position="293"/>
    </location>
</feature>
<evidence type="ECO:0000256" key="3">
    <source>
        <dbReference type="ARBA" id="ARBA00022475"/>
    </source>
</evidence>
<feature type="transmembrane region" description="Helical" evidence="8">
    <location>
        <begin position="642"/>
        <end position="667"/>
    </location>
</feature>
<feature type="transmembrane region" description="Helical" evidence="8">
    <location>
        <begin position="62"/>
        <end position="82"/>
    </location>
</feature>
<evidence type="ECO:0000256" key="4">
    <source>
        <dbReference type="ARBA" id="ARBA00022692"/>
    </source>
</evidence>
<evidence type="ECO:0000256" key="6">
    <source>
        <dbReference type="ARBA" id="ARBA00023136"/>
    </source>
</evidence>
<dbReference type="InterPro" id="IPR005828">
    <property type="entry name" value="MFS_sugar_transport-like"/>
</dbReference>
<evidence type="ECO:0000313" key="11">
    <source>
        <dbReference type="Proteomes" id="UP000663828"/>
    </source>
</evidence>
<dbReference type="PROSITE" id="PS50850">
    <property type="entry name" value="MFS"/>
    <property type="match status" value="1"/>
</dbReference>
<dbReference type="PRINTS" id="PR00171">
    <property type="entry name" value="SUGRTRNSPORT"/>
</dbReference>
<dbReference type="PANTHER" id="PTHR23503">
    <property type="entry name" value="SOLUTE CARRIER FAMILY 2"/>
    <property type="match status" value="1"/>
</dbReference>
<evidence type="ECO:0000256" key="1">
    <source>
        <dbReference type="ARBA" id="ARBA00004651"/>
    </source>
</evidence>
<sequence>MAERKTFTNELILTALATGSGLISFGWNTGCLNNAQESIKNWIVQSYQYRSGHTLSHNVLTLLWSTTVAIFAIGGAIGAFTASSVSRRYGRRGGLLRANLFGIIAAICMSVAKFAHSPELLIIGRLVIGIECGLYTGLCTMYLSEVSPKRVRGMIGSLTGLSAYTGLMAAEIISTPIMLGTDSRWPLIMVIAGVPSVTQFILLQFCYESPRYLLMNRGDEQGARQALSALRKRFDIEDEINEMKQEAEHLRDEGHVSIRELFTQSVFRLPLAVAIVVHFSMRFCGINAIMYYSTALFKHANLGSVGPYATIGVGVILVLITLISGSLMDRAGRRTLHLFGLFGTWLCSLLLTITFVFTTYAPWLKFLSIAFVYMFVVFFAIGPGTVPWVVLPEIFAQGARPAATSVAVVTNWMSNFAVGLLFPLLAENNKVSDYSFIPFAVLTTLAFLFLYRYMPETKKRTFEEITMAFRQQVSYVAPTTKHKLIFVGMLCFLPIGLLVRQNVQHGKILPAMMDITHNSTNIPSQNDYFVEQDEVNNLKIIPVSVTCQQISIEVQFDLNDLFMMDIDCLVDLQTDYLHQAHWFRKTISMVTFNSLQPATNYSVCVVCQNFYQSCKMIQTLNERSFPSCQAGTNLSSENKFSIGTVALIVVIIVVISVVSLTAIIVVVRKRHKVETDHRPTNSYQTPIEVTEETAERQQSVSSSSSTRSGRSAQEIFRLTAPVECP</sequence>
<dbReference type="GO" id="GO:0005886">
    <property type="term" value="C:plasma membrane"/>
    <property type="evidence" value="ECO:0007669"/>
    <property type="project" value="UniProtKB-SubCell"/>
</dbReference>
<feature type="transmembrane region" description="Helical" evidence="8">
    <location>
        <begin position="366"/>
        <end position="390"/>
    </location>
</feature>
<feature type="transmembrane region" description="Helical" evidence="8">
    <location>
        <begin position="185"/>
        <end position="207"/>
    </location>
</feature>
<keyword evidence="11" id="KW-1185">Reference proteome</keyword>
<dbReference type="Gene3D" id="1.20.1250.20">
    <property type="entry name" value="MFS general substrate transporter like domains"/>
    <property type="match status" value="1"/>
</dbReference>
<organism evidence="10 11">
    <name type="scientific">Adineta ricciae</name>
    <name type="common">Rotifer</name>
    <dbReference type="NCBI Taxonomy" id="249248"/>
    <lineage>
        <taxon>Eukaryota</taxon>
        <taxon>Metazoa</taxon>
        <taxon>Spiralia</taxon>
        <taxon>Gnathifera</taxon>
        <taxon>Rotifera</taxon>
        <taxon>Eurotatoria</taxon>
        <taxon>Bdelloidea</taxon>
        <taxon>Adinetida</taxon>
        <taxon>Adinetidae</taxon>
        <taxon>Adineta</taxon>
    </lineage>
</organism>
<name>A0A815ELM9_ADIRI</name>
<dbReference type="PANTHER" id="PTHR23503:SF128">
    <property type="entry name" value="GLUCOSE TRANSPORTER TYPE 1"/>
    <property type="match status" value="1"/>
</dbReference>
<dbReference type="GO" id="GO:1990539">
    <property type="term" value="P:fructose import across plasma membrane"/>
    <property type="evidence" value="ECO:0007669"/>
    <property type="project" value="UniProtKB-ARBA"/>
</dbReference>
<dbReference type="InterPro" id="IPR045263">
    <property type="entry name" value="GLUT"/>
</dbReference>
<feature type="transmembrane region" description="Helical" evidence="8">
    <location>
        <begin position="7"/>
        <end position="27"/>
    </location>
</feature>
<keyword evidence="5 8" id="KW-1133">Transmembrane helix</keyword>
<evidence type="ECO:0000256" key="2">
    <source>
        <dbReference type="ARBA" id="ARBA00022448"/>
    </source>
</evidence>
<evidence type="ECO:0000256" key="8">
    <source>
        <dbReference type="SAM" id="Phobius"/>
    </source>
</evidence>
<feature type="region of interest" description="Disordered" evidence="7">
    <location>
        <begin position="675"/>
        <end position="713"/>
    </location>
</feature>
<evidence type="ECO:0000313" key="10">
    <source>
        <dbReference type="EMBL" id="CAF1313160.1"/>
    </source>
</evidence>
<dbReference type="SUPFAM" id="SSF103473">
    <property type="entry name" value="MFS general substrate transporter"/>
    <property type="match status" value="1"/>
</dbReference>
<feature type="transmembrane region" description="Helical" evidence="8">
    <location>
        <begin position="434"/>
        <end position="451"/>
    </location>
</feature>
<dbReference type="InterPro" id="IPR020846">
    <property type="entry name" value="MFS_dom"/>
</dbReference>
<feature type="transmembrane region" description="Helical" evidence="8">
    <location>
        <begin position="155"/>
        <end position="179"/>
    </location>
</feature>
<feature type="transmembrane region" description="Helical" evidence="8">
    <location>
        <begin position="94"/>
        <end position="116"/>
    </location>
</feature>
<dbReference type="InterPro" id="IPR003663">
    <property type="entry name" value="Sugar/inositol_transpt"/>
</dbReference>
<feature type="transmembrane region" description="Helical" evidence="8">
    <location>
        <begin position="122"/>
        <end position="143"/>
    </location>
</feature>
<dbReference type="AlphaFoldDB" id="A0A815ELM9"/>
<comment type="subcellular location">
    <subcellularLocation>
        <location evidence="1">Cell membrane</location>
        <topology evidence="1">Multi-pass membrane protein</topology>
    </subcellularLocation>
</comment>
<feature type="transmembrane region" description="Helical" evidence="8">
    <location>
        <begin position="484"/>
        <end position="503"/>
    </location>
</feature>
<dbReference type="GO" id="GO:0005353">
    <property type="term" value="F:fructose transmembrane transporter activity"/>
    <property type="evidence" value="ECO:0007669"/>
    <property type="project" value="UniProtKB-ARBA"/>
</dbReference>
<protein>
    <recommendedName>
        <fullName evidence="9">Major facilitator superfamily (MFS) profile domain-containing protein</fullName>
    </recommendedName>
</protein>
<gene>
    <name evidence="10" type="ORF">XAT740_LOCUS29496</name>
</gene>
<comment type="caution">
    <text evidence="10">The sequence shown here is derived from an EMBL/GenBank/DDBJ whole genome shotgun (WGS) entry which is preliminary data.</text>
</comment>
<dbReference type="FunFam" id="1.20.1250.20:FF:001511">
    <property type="entry name" value="Solute carrier family 2, facilitated glucose transporter member 5"/>
    <property type="match status" value="1"/>
</dbReference>
<dbReference type="NCBIfam" id="TIGR00879">
    <property type="entry name" value="SP"/>
    <property type="match status" value="1"/>
</dbReference>
<evidence type="ECO:0000256" key="5">
    <source>
        <dbReference type="ARBA" id="ARBA00022989"/>
    </source>
</evidence>
<dbReference type="EMBL" id="CAJNOR010002573">
    <property type="protein sequence ID" value="CAF1313160.1"/>
    <property type="molecule type" value="Genomic_DNA"/>
</dbReference>
<dbReference type="InterPro" id="IPR005829">
    <property type="entry name" value="Sugar_transporter_CS"/>
</dbReference>
<feature type="compositionally biased region" description="Low complexity" evidence="7">
    <location>
        <begin position="696"/>
        <end position="713"/>
    </location>
</feature>
<proteinExistence type="predicted"/>
<dbReference type="InterPro" id="IPR036259">
    <property type="entry name" value="MFS_trans_sf"/>
</dbReference>
<keyword evidence="4 8" id="KW-0812">Transmembrane</keyword>
<feature type="domain" description="Major facilitator superfamily (MFS) profile" evidence="9">
    <location>
        <begin position="14"/>
        <end position="458"/>
    </location>
</feature>
<keyword evidence="6 8" id="KW-0472">Membrane</keyword>
<feature type="transmembrane region" description="Helical" evidence="8">
    <location>
        <begin position="402"/>
        <end position="422"/>
    </location>
</feature>
<evidence type="ECO:0000256" key="7">
    <source>
        <dbReference type="SAM" id="MobiDB-lite"/>
    </source>
</evidence>
<keyword evidence="3" id="KW-1003">Cell membrane</keyword>
<dbReference type="Pfam" id="PF00083">
    <property type="entry name" value="Sugar_tr"/>
    <property type="match status" value="1"/>
</dbReference>
<reference evidence="10" key="1">
    <citation type="submission" date="2021-02" db="EMBL/GenBank/DDBJ databases">
        <authorList>
            <person name="Nowell W R."/>
        </authorList>
    </citation>
    <scope>NUCLEOTIDE SEQUENCE</scope>
</reference>
<dbReference type="PROSITE" id="PS00217">
    <property type="entry name" value="SUGAR_TRANSPORT_2"/>
    <property type="match status" value="1"/>
</dbReference>
<evidence type="ECO:0000259" key="9">
    <source>
        <dbReference type="PROSITE" id="PS50850"/>
    </source>
</evidence>
<feature type="transmembrane region" description="Helical" evidence="8">
    <location>
        <begin position="336"/>
        <end position="360"/>
    </location>
</feature>
<dbReference type="Proteomes" id="UP000663828">
    <property type="component" value="Unassembled WGS sequence"/>
</dbReference>
<accession>A0A815ELM9</accession>